<accession>A0A2P2MQC3</accession>
<evidence type="ECO:0000313" key="1">
    <source>
        <dbReference type="EMBL" id="MBX32424.1"/>
    </source>
</evidence>
<dbReference type="AlphaFoldDB" id="A0A2P2MQC3"/>
<sequence>MFYWLKHQTHPKNCSKDGELKTFTAVRSGLLGET</sequence>
<reference evidence="1" key="1">
    <citation type="submission" date="2018-02" db="EMBL/GenBank/DDBJ databases">
        <title>Rhizophora mucronata_Transcriptome.</title>
        <authorList>
            <person name="Meera S.P."/>
            <person name="Sreeshan A."/>
            <person name="Augustine A."/>
        </authorList>
    </citation>
    <scope>NUCLEOTIDE SEQUENCE</scope>
    <source>
        <tissue evidence="1">Leaf</tissue>
    </source>
</reference>
<name>A0A2P2MQC3_RHIMU</name>
<organism evidence="1">
    <name type="scientific">Rhizophora mucronata</name>
    <name type="common">Asiatic mangrove</name>
    <dbReference type="NCBI Taxonomy" id="61149"/>
    <lineage>
        <taxon>Eukaryota</taxon>
        <taxon>Viridiplantae</taxon>
        <taxon>Streptophyta</taxon>
        <taxon>Embryophyta</taxon>
        <taxon>Tracheophyta</taxon>
        <taxon>Spermatophyta</taxon>
        <taxon>Magnoliopsida</taxon>
        <taxon>eudicotyledons</taxon>
        <taxon>Gunneridae</taxon>
        <taxon>Pentapetalae</taxon>
        <taxon>rosids</taxon>
        <taxon>fabids</taxon>
        <taxon>Malpighiales</taxon>
        <taxon>Rhizophoraceae</taxon>
        <taxon>Rhizophora</taxon>
    </lineage>
</organism>
<dbReference type="EMBL" id="GGEC01051940">
    <property type="protein sequence ID" value="MBX32424.1"/>
    <property type="molecule type" value="Transcribed_RNA"/>
</dbReference>
<protein>
    <submittedName>
        <fullName evidence="1">Uncharacterized protein</fullName>
    </submittedName>
</protein>
<proteinExistence type="predicted"/>